<keyword evidence="10 15" id="KW-0547">Nucleotide-binding</keyword>
<dbReference type="EMBL" id="LDIR01000002">
    <property type="protein sequence ID" value="OCL91614.1"/>
    <property type="molecule type" value="Genomic_DNA"/>
</dbReference>
<dbReference type="InterPro" id="IPR002496">
    <property type="entry name" value="PRib_AMP_CycHydrolase_dom"/>
</dbReference>
<evidence type="ECO:0000256" key="1">
    <source>
        <dbReference type="ARBA" id="ARBA00000024"/>
    </source>
</evidence>
<evidence type="ECO:0000313" key="18">
    <source>
        <dbReference type="Proteomes" id="UP000093159"/>
    </source>
</evidence>
<keyword evidence="13 15" id="KW-0368">Histidine biosynthesis</keyword>
<evidence type="ECO:0000256" key="12">
    <source>
        <dbReference type="ARBA" id="ARBA00022840"/>
    </source>
</evidence>
<dbReference type="Gene3D" id="3.10.20.810">
    <property type="entry name" value="Phosphoribosyl-AMP cyclohydrolase"/>
    <property type="match status" value="1"/>
</dbReference>
<comment type="similarity">
    <text evidence="7 15">In the N-terminal section; belongs to the PRA-CH family.</text>
</comment>
<dbReference type="SUPFAM" id="SSF101386">
    <property type="entry name" value="all-alpha NTP pyrophosphatases"/>
    <property type="match status" value="1"/>
</dbReference>
<dbReference type="InterPro" id="IPR038019">
    <property type="entry name" value="PRib_AMP_CycHydrolase_sf"/>
</dbReference>
<evidence type="ECO:0000256" key="2">
    <source>
        <dbReference type="ARBA" id="ARBA00001460"/>
    </source>
</evidence>
<evidence type="ECO:0000256" key="6">
    <source>
        <dbReference type="ARBA" id="ARBA00007731"/>
    </source>
</evidence>
<feature type="domain" description="Phosphoribosyl-AMP cyclohydrolase" evidence="16">
    <location>
        <begin position="30"/>
        <end position="103"/>
    </location>
</feature>
<dbReference type="Pfam" id="PF01503">
    <property type="entry name" value="PRA-PH"/>
    <property type="match status" value="1"/>
</dbReference>
<evidence type="ECO:0000256" key="9">
    <source>
        <dbReference type="ARBA" id="ARBA00022605"/>
    </source>
</evidence>
<dbReference type="NCBIfam" id="NF001611">
    <property type="entry name" value="PRK00400.1-3"/>
    <property type="match status" value="1"/>
</dbReference>
<comment type="pathway">
    <text evidence="5 15">Amino-acid biosynthesis; L-histidine biosynthesis; L-histidine from 5-phospho-alpha-D-ribose 1-diphosphate: step 2/9.</text>
</comment>
<comment type="subcellular location">
    <subcellularLocation>
        <location evidence="3 15">Cytoplasm</location>
    </subcellularLocation>
</comment>
<dbReference type="SUPFAM" id="SSF141734">
    <property type="entry name" value="HisI-like"/>
    <property type="match status" value="1"/>
</dbReference>
<comment type="similarity">
    <text evidence="6 15">In the C-terminal section; belongs to the PRA-PH family.</text>
</comment>
<dbReference type="NCBIfam" id="NF000768">
    <property type="entry name" value="PRK00051.1"/>
    <property type="match status" value="1"/>
</dbReference>
<gene>
    <name evidence="17" type="primary">hisE</name>
    <name evidence="15" type="synonym">hisI</name>
    <name evidence="15" type="synonym">hisIE</name>
    <name evidence="17" type="ORF">AAX28_01359</name>
</gene>
<name>A0ABX2YBA3_9BACT</name>
<keyword evidence="11 15" id="KW-0378">Hydrolase</keyword>
<dbReference type="Pfam" id="PF01502">
    <property type="entry name" value="PRA-CH"/>
    <property type="match status" value="1"/>
</dbReference>
<dbReference type="InterPro" id="IPR023019">
    <property type="entry name" value="His_synth_HisIE"/>
</dbReference>
<keyword evidence="12 15" id="KW-0067">ATP-binding</keyword>
<dbReference type="CDD" id="cd11534">
    <property type="entry name" value="NTP-PPase_HisIE_like"/>
    <property type="match status" value="1"/>
</dbReference>
<evidence type="ECO:0000259" key="16">
    <source>
        <dbReference type="Pfam" id="PF01502"/>
    </source>
</evidence>
<dbReference type="Proteomes" id="UP000093159">
    <property type="component" value="Unassembled WGS sequence"/>
</dbReference>
<dbReference type="GO" id="GO:0004636">
    <property type="term" value="F:phosphoribosyl-ATP diphosphatase activity"/>
    <property type="evidence" value="ECO:0007669"/>
    <property type="project" value="UniProtKB-EC"/>
</dbReference>
<comment type="caution">
    <text evidence="17">The sequence shown here is derived from an EMBL/GenBank/DDBJ whole genome shotgun (WGS) entry which is preliminary data.</text>
</comment>
<dbReference type="HAMAP" id="MF_01019">
    <property type="entry name" value="HisIE"/>
    <property type="match status" value="1"/>
</dbReference>
<dbReference type="NCBIfam" id="NF002747">
    <property type="entry name" value="PRK02759.1"/>
    <property type="match status" value="1"/>
</dbReference>
<evidence type="ECO:0000256" key="15">
    <source>
        <dbReference type="HAMAP-Rule" id="MF_01019"/>
    </source>
</evidence>
<dbReference type="EC" id="3.6.1.31" evidence="15"/>
<evidence type="ECO:0000313" key="17">
    <source>
        <dbReference type="EMBL" id="OCL91614.1"/>
    </source>
</evidence>
<dbReference type="PANTHER" id="PTHR42945">
    <property type="entry name" value="HISTIDINE BIOSYNTHESIS BIFUNCTIONAL PROTEIN"/>
    <property type="match status" value="1"/>
</dbReference>
<dbReference type="NCBIfam" id="TIGR03188">
    <property type="entry name" value="histidine_hisI"/>
    <property type="match status" value="1"/>
</dbReference>
<evidence type="ECO:0000256" key="8">
    <source>
        <dbReference type="ARBA" id="ARBA00022490"/>
    </source>
</evidence>
<dbReference type="HAMAP" id="MF_01020">
    <property type="entry name" value="HisE"/>
    <property type="match status" value="1"/>
</dbReference>
<protein>
    <recommendedName>
        <fullName evidence="15">Histidine biosynthesis bifunctional protein HisIE</fullName>
    </recommendedName>
    <domain>
        <recommendedName>
            <fullName evidence="15">Phosphoribosyl-AMP cyclohydrolase</fullName>
            <shortName evidence="15">PRA-CH</shortName>
            <ecNumber evidence="15">3.5.4.19</ecNumber>
        </recommendedName>
    </domain>
    <domain>
        <recommendedName>
            <fullName evidence="15">Phosphoribosyl-ATP pyrophosphatase</fullName>
            <shortName evidence="15">PRA-PH</shortName>
            <ecNumber evidence="15">3.6.1.31</ecNumber>
        </recommendedName>
    </domain>
</protein>
<dbReference type="PANTHER" id="PTHR42945:SF1">
    <property type="entry name" value="HISTIDINE BIOSYNTHESIS BIFUNCTIONAL PROTEIN HIS7"/>
    <property type="match status" value="1"/>
</dbReference>
<feature type="region of interest" description="Phosphoribosyl-ATP pyrophosphohydrolase" evidence="15">
    <location>
        <begin position="124"/>
        <end position="224"/>
    </location>
</feature>
<comment type="catalytic activity">
    <reaction evidence="2 15">
        <text>1-(5-phospho-beta-D-ribosyl)-ATP + H2O = 1-(5-phospho-beta-D-ribosyl)-5'-AMP + diphosphate + H(+)</text>
        <dbReference type="Rhea" id="RHEA:22828"/>
        <dbReference type="ChEBI" id="CHEBI:15377"/>
        <dbReference type="ChEBI" id="CHEBI:15378"/>
        <dbReference type="ChEBI" id="CHEBI:33019"/>
        <dbReference type="ChEBI" id="CHEBI:59457"/>
        <dbReference type="ChEBI" id="CHEBI:73183"/>
        <dbReference type="EC" id="3.6.1.31"/>
    </reaction>
</comment>
<comment type="catalytic activity">
    <reaction evidence="1 15">
        <text>1-(5-phospho-beta-D-ribosyl)-5'-AMP + H2O = 1-(5-phospho-beta-D-ribosyl)-5-[(5-phospho-beta-D-ribosylamino)methylideneamino]imidazole-4-carboxamide</text>
        <dbReference type="Rhea" id="RHEA:20049"/>
        <dbReference type="ChEBI" id="CHEBI:15377"/>
        <dbReference type="ChEBI" id="CHEBI:58435"/>
        <dbReference type="ChEBI" id="CHEBI:59457"/>
        <dbReference type="EC" id="3.5.4.19"/>
    </reaction>
</comment>
<dbReference type="RefSeq" id="WP_066170496.1">
    <property type="nucleotide sequence ID" value="NZ_JANJGF010000001.1"/>
</dbReference>
<comment type="pathway">
    <text evidence="4 15">Amino-acid biosynthesis; L-histidine biosynthesis; L-histidine from 5-phospho-alpha-D-ribose 1-diphosphate: step 3/9.</text>
</comment>
<dbReference type="InterPro" id="IPR026660">
    <property type="entry name" value="PRA-CH"/>
</dbReference>
<reference evidence="17 18" key="1">
    <citation type="submission" date="2015-05" db="EMBL/GenBank/DDBJ databases">
        <authorList>
            <person name="Rovetto F."/>
            <person name="Cocolin L."/>
            <person name="Illeghems K."/>
            <person name="Van Nieuwerburgh F."/>
            <person name="Houf K."/>
        </authorList>
    </citation>
    <scope>NUCLEOTIDE SEQUENCE [LARGE SCALE GENOMIC DNA]</scope>
    <source>
        <strain evidence="17 18">117434</strain>
    </source>
</reference>
<dbReference type="HAMAP" id="MF_01021">
    <property type="entry name" value="HisI"/>
    <property type="match status" value="1"/>
</dbReference>
<sequence length="224" mass="25818">MEILEKIDWEKMNNLIPVITQDSQTNEVLMLAYTNKDALELSLETGFAHYFSRSKQRVWKKGESSNHTQEIIDIFLDCDNDTLLFKVNQKGVACHTGRESCFFQNIKTDKIISDVKIDTNYGVIYSLYHTIQNRKNEDSTKSYTAKLLKGDTNSMLKKIVEEAGEFCFAIKDKNEDESIYEAADVTYHVLVALASLNIDPDRVKQELKRRFNISGIEEKNSRKV</sequence>
<feature type="region of interest" description="Phosphoribosyl-AMP cyclohydrolase" evidence="15">
    <location>
        <begin position="1"/>
        <end position="123"/>
    </location>
</feature>
<evidence type="ECO:0000256" key="5">
    <source>
        <dbReference type="ARBA" id="ARBA00005204"/>
    </source>
</evidence>
<dbReference type="EC" id="3.5.4.19" evidence="15"/>
<keyword evidence="9 15" id="KW-0028">Amino-acid biosynthesis</keyword>
<evidence type="ECO:0000256" key="7">
    <source>
        <dbReference type="ARBA" id="ARBA00008299"/>
    </source>
</evidence>
<proteinExistence type="inferred from homology"/>
<evidence type="ECO:0000256" key="10">
    <source>
        <dbReference type="ARBA" id="ARBA00022741"/>
    </source>
</evidence>
<dbReference type="InterPro" id="IPR008179">
    <property type="entry name" value="HisE"/>
</dbReference>
<evidence type="ECO:0000256" key="14">
    <source>
        <dbReference type="ARBA" id="ARBA00023268"/>
    </source>
</evidence>
<keyword evidence="18" id="KW-1185">Reference proteome</keyword>
<dbReference type="Gene3D" id="1.10.287.1080">
    <property type="entry name" value="MazG-like"/>
    <property type="match status" value="1"/>
</dbReference>
<evidence type="ECO:0000256" key="11">
    <source>
        <dbReference type="ARBA" id="ARBA00022801"/>
    </source>
</evidence>
<evidence type="ECO:0000256" key="4">
    <source>
        <dbReference type="ARBA" id="ARBA00005169"/>
    </source>
</evidence>
<dbReference type="InterPro" id="IPR021130">
    <property type="entry name" value="PRib-ATP_PPHydrolase-like"/>
</dbReference>
<keyword evidence="8 15" id="KW-0963">Cytoplasm</keyword>
<evidence type="ECO:0000256" key="3">
    <source>
        <dbReference type="ARBA" id="ARBA00004496"/>
    </source>
</evidence>
<evidence type="ECO:0000256" key="13">
    <source>
        <dbReference type="ARBA" id="ARBA00023102"/>
    </source>
</evidence>
<keyword evidence="14 15" id="KW-0511">Multifunctional enzyme</keyword>
<accession>A0ABX2YBA3</accession>
<organism evidence="17 18">
    <name type="scientific">Arcobacter porcinus</name>
    <dbReference type="NCBI Taxonomy" id="1935204"/>
    <lineage>
        <taxon>Bacteria</taxon>
        <taxon>Pseudomonadati</taxon>
        <taxon>Campylobacterota</taxon>
        <taxon>Epsilonproteobacteria</taxon>
        <taxon>Campylobacterales</taxon>
        <taxon>Arcobacteraceae</taxon>
        <taxon>Arcobacter</taxon>
    </lineage>
</organism>